<dbReference type="AlphaFoldDB" id="A0A1H7E002"/>
<keyword evidence="1" id="KW-1133">Transmembrane helix</keyword>
<sequence length="335" mass="35039">MNAATWRVVGRTFPGPVALAVWVLVTVPAPLMVFEGTHRWEEDPEVSTALWWTVGAVPVLAAVVAAKWTWYTGQRRTASAVAAAVVAATLISAVFLGATMAVYRWVIPLSGVAQWRSVLFGSVPLVICGAMVGYLIERGRVRRSRAATRRGYVTGGIVAVVGALLAQTTVQLGAEGSTARFGPVEYGAVGPYAASASELGELRLPAPGQYAIFAVGFAPRDPDCQVTGVGTPAQSAELLTIAPGGYGGDAASYAWVASFDVSLPGAYSLACRSSDPQASYVVGEVPQIRGAVGALVHWPLIAIWLLGAIPGLLISADTVRRRARRRSAPGAKVEL</sequence>
<organism evidence="2 3">
    <name type="scientific">Micromonospora phaseoli</name>
    <dbReference type="NCBI Taxonomy" id="1144548"/>
    <lineage>
        <taxon>Bacteria</taxon>
        <taxon>Bacillati</taxon>
        <taxon>Actinomycetota</taxon>
        <taxon>Actinomycetes</taxon>
        <taxon>Micromonosporales</taxon>
        <taxon>Micromonosporaceae</taxon>
        <taxon>Micromonospora</taxon>
    </lineage>
</organism>
<feature type="transmembrane region" description="Helical" evidence="1">
    <location>
        <begin position="152"/>
        <end position="174"/>
    </location>
</feature>
<keyword evidence="1" id="KW-0472">Membrane</keyword>
<feature type="transmembrane region" description="Helical" evidence="1">
    <location>
        <begin position="80"/>
        <end position="106"/>
    </location>
</feature>
<proteinExistence type="predicted"/>
<feature type="transmembrane region" description="Helical" evidence="1">
    <location>
        <begin position="118"/>
        <end position="136"/>
    </location>
</feature>
<keyword evidence="1" id="KW-0812">Transmembrane</keyword>
<evidence type="ECO:0000256" key="1">
    <source>
        <dbReference type="SAM" id="Phobius"/>
    </source>
</evidence>
<accession>A0A1H7E002</accession>
<feature type="transmembrane region" description="Helical" evidence="1">
    <location>
        <begin position="296"/>
        <end position="316"/>
    </location>
</feature>
<dbReference type="Proteomes" id="UP000198707">
    <property type="component" value="Unassembled WGS sequence"/>
</dbReference>
<reference evidence="3" key="1">
    <citation type="submission" date="2016-10" db="EMBL/GenBank/DDBJ databases">
        <authorList>
            <person name="Varghese N."/>
            <person name="Submissions S."/>
        </authorList>
    </citation>
    <scope>NUCLEOTIDE SEQUENCE [LARGE SCALE GENOMIC DNA]</scope>
    <source>
        <strain evidence="3">CGMCC 4.7038</strain>
    </source>
</reference>
<name>A0A1H7E002_9ACTN</name>
<feature type="transmembrane region" description="Helical" evidence="1">
    <location>
        <begin position="49"/>
        <end position="68"/>
    </location>
</feature>
<evidence type="ECO:0000313" key="2">
    <source>
        <dbReference type="EMBL" id="SEK03865.1"/>
    </source>
</evidence>
<protein>
    <submittedName>
        <fullName evidence="2">Uncharacterized protein</fullName>
    </submittedName>
</protein>
<evidence type="ECO:0000313" key="3">
    <source>
        <dbReference type="Proteomes" id="UP000198707"/>
    </source>
</evidence>
<feature type="transmembrane region" description="Helical" evidence="1">
    <location>
        <begin position="12"/>
        <end position="34"/>
    </location>
</feature>
<keyword evidence="3" id="KW-1185">Reference proteome</keyword>
<gene>
    <name evidence="2" type="ORF">SAMN05443287_11629</name>
</gene>
<dbReference type="EMBL" id="FNYV01000016">
    <property type="protein sequence ID" value="SEK03865.1"/>
    <property type="molecule type" value="Genomic_DNA"/>
</dbReference>